<feature type="compositionally biased region" description="Polar residues" evidence="4">
    <location>
        <begin position="172"/>
        <end position="183"/>
    </location>
</feature>
<dbReference type="Proteomes" id="UP000499080">
    <property type="component" value="Unassembled WGS sequence"/>
</dbReference>
<organism evidence="6 7">
    <name type="scientific">Araneus ventricosus</name>
    <name type="common">Orbweaver spider</name>
    <name type="synonym">Epeira ventricosa</name>
    <dbReference type="NCBI Taxonomy" id="182803"/>
    <lineage>
        <taxon>Eukaryota</taxon>
        <taxon>Metazoa</taxon>
        <taxon>Ecdysozoa</taxon>
        <taxon>Arthropoda</taxon>
        <taxon>Chelicerata</taxon>
        <taxon>Arachnida</taxon>
        <taxon>Araneae</taxon>
        <taxon>Araneomorphae</taxon>
        <taxon>Entelegynae</taxon>
        <taxon>Araneoidea</taxon>
        <taxon>Araneidae</taxon>
        <taxon>Araneus</taxon>
    </lineage>
</organism>
<evidence type="ECO:0000313" key="6">
    <source>
        <dbReference type="EMBL" id="GBO32712.1"/>
    </source>
</evidence>
<dbReference type="EMBL" id="BGPR01056191">
    <property type="protein sequence ID" value="GBO32712.1"/>
    <property type="molecule type" value="Genomic_DNA"/>
</dbReference>
<evidence type="ECO:0000256" key="3">
    <source>
        <dbReference type="ARBA" id="ARBA00025466"/>
    </source>
</evidence>
<dbReference type="OrthoDB" id="6513070at2759"/>
<reference evidence="6 7" key="1">
    <citation type="journal article" date="2019" name="Sci. Rep.">
        <title>Orb-weaving spider Araneus ventricosus genome elucidates the spidroin gene catalogue.</title>
        <authorList>
            <person name="Kono N."/>
            <person name="Nakamura H."/>
            <person name="Ohtoshi R."/>
            <person name="Moran D.A.P."/>
            <person name="Shinohara A."/>
            <person name="Yoshida Y."/>
            <person name="Fujiwara M."/>
            <person name="Mori M."/>
            <person name="Tomita M."/>
            <person name="Arakawa K."/>
        </authorList>
    </citation>
    <scope>NUCLEOTIDE SEQUENCE [LARGE SCALE GENOMIC DNA]</scope>
</reference>
<comment type="subunit">
    <text evidence="1">Self-associates forming complexes of several hundred monomers.</text>
</comment>
<sequence>MIVNAMERKSFLNGNKFTSAYTALKRNEDWKELSQTLNSSGGALKNVKCWQKCWSDKKRRCQKEVQHLQSCKSEGGRNDEKPLTPLDERILLLIGLDAAEGLDIVESESMPKVYVIPRVDENPASPTSGTVSNELNTQPYTQEFNKADFVEYLLPDTLDCVVNVEECNHSASLPLSRTPQSKTPKPKMPEFSL</sequence>
<evidence type="ECO:0000256" key="2">
    <source>
        <dbReference type="ARBA" id="ARBA00016807"/>
    </source>
</evidence>
<protein>
    <recommendedName>
        <fullName evidence="2">Regulatory protein zeste</fullName>
    </recommendedName>
</protein>
<evidence type="ECO:0000259" key="5">
    <source>
        <dbReference type="Pfam" id="PF13873"/>
    </source>
</evidence>
<feature type="domain" description="Myb/SANT-like DNA-binding" evidence="5">
    <location>
        <begin position="6"/>
        <end position="67"/>
    </location>
</feature>
<evidence type="ECO:0000256" key="1">
    <source>
        <dbReference type="ARBA" id="ARBA00011764"/>
    </source>
</evidence>
<proteinExistence type="predicted"/>
<accession>A0A4Y2W6S2</accession>
<evidence type="ECO:0000256" key="4">
    <source>
        <dbReference type="SAM" id="MobiDB-lite"/>
    </source>
</evidence>
<keyword evidence="7" id="KW-1185">Reference proteome</keyword>
<gene>
    <name evidence="6" type="ORF">AVEN_107900_1</name>
</gene>
<name>A0A4Y2W6S2_ARAVE</name>
<comment type="caution">
    <text evidence="6">The sequence shown here is derived from an EMBL/GenBank/DDBJ whole genome shotgun (WGS) entry which is preliminary data.</text>
</comment>
<dbReference type="Pfam" id="PF13873">
    <property type="entry name" value="Myb_DNA-bind_5"/>
    <property type="match status" value="1"/>
</dbReference>
<dbReference type="AlphaFoldDB" id="A0A4Y2W6S2"/>
<comment type="function">
    <text evidence="3">Involved in transvection phenomena (= synapsis-dependent gene expression), where the synaptic pairing of chromosomes carrying genes with which zeste interacts influences the expression of these genes. Zeste binds to DNA and stimulates transcription from a nearby promoter.</text>
</comment>
<feature type="region of interest" description="Disordered" evidence="4">
    <location>
        <begin position="172"/>
        <end position="193"/>
    </location>
</feature>
<evidence type="ECO:0000313" key="7">
    <source>
        <dbReference type="Proteomes" id="UP000499080"/>
    </source>
</evidence>
<dbReference type="InterPro" id="IPR028002">
    <property type="entry name" value="Myb_DNA-bind_5"/>
</dbReference>